<proteinExistence type="predicted"/>
<reference evidence="3" key="3">
    <citation type="submission" date="2025-08" db="UniProtKB">
        <authorList>
            <consortium name="RefSeq"/>
        </authorList>
    </citation>
    <scope>IDENTIFICATION</scope>
    <source>
        <tissue evidence="3">Whole organism</tissue>
    </source>
</reference>
<evidence type="ECO:0000256" key="1">
    <source>
        <dbReference type="SAM" id="MobiDB-lite"/>
    </source>
</evidence>
<dbReference type="GeneID" id="108614751"/>
<feature type="compositionally biased region" description="Polar residues" evidence="1">
    <location>
        <begin position="124"/>
        <end position="154"/>
    </location>
</feature>
<protein>
    <submittedName>
        <fullName evidence="3">Uncharacterized protein LOC108614751 isoform X1</fullName>
    </submittedName>
</protein>
<reference evidence="2" key="2">
    <citation type="journal article" date="2016" name="G3 (Bethesda)">
        <title>Genome Evolution in Three Species of Cactophilic Drosophila.</title>
        <authorList>
            <person name="Sanchez-Flores A."/>
            <person name="Penazola F."/>
            <person name="Carpinteyro-Ponce J."/>
            <person name="Nazario-Yepiz N."/>
            <person name="Abreu-Goodger C."/>
            <person name="Machado C.A."/>
            <person name="Markow T.A."/>
        </authorList>
    </citation>
    <scope>NUCLEOTIDE SEQUENCE [LARGE SCALE GENOMIC DNA]</scope>
</reference>
<accession>A0ABM1PBA1</accession>
<dbReference type="Proteomes" id="UP000694904">
    <property type="component" value="Chromosome 4"/>
</dbReference>
<keyword evidence="2" id="KW-1185">Reference proteome</keyword>
<feature type="region of interest" description="Disordered" evidence="1">
    <location>
        <begin position="1"/>
        <end position="42"/>
    </location>
</feature>
<feature type="region of interest" description="Disordered" evidence="1">
    <location>
        <begin position="90"/>
        <end position="109"/>
    </location>
</feature>
<organism evidence="2 3">
    <name type="scientific">Drosophila arizonae</name>
    <name type="common">Fruit fly</name>
    <dbReference type="NCBI Taxonomy" id="7263"/>
    <lineage>
        <taxon>Eukaryota</taxon>
        <taxon>Metazoa</taxon>
        <taxon>Ecdysozoa</taxon>
        <taxon>Arthropoda</taxon>
        <taxon>Hexapoda</taxon>
        <taxon>Insecta</taxon>
        <taxon>Pterygota</taxon>
        <taxon>Neoptera</taxon>
        <taxon>Endopterygota</taxon>
        <taxon>Diptera</taxon>
        <taxon>Brachycera</taxon>
        <taxon>Muscomorpha</taxon>
        <taxon>Ephydroidea</taxon>
        <taxon>Drosophilidae</taxon>
        <taxon>Drosophila</taxon>
    </lineage>
</organism>
<evidence type="ECO:0000313" key="3">
    <source>
        <dbReference type="RefSeq" id="XP_017864487.1"/>
    </source>
</evidence>
<evidence type="ECO:0000313" key="2">
    <source>
        <dbReference type="Proteomes" id="UP000694904"/>
    </source>
</evidence>
<sequence>MNADQAKKASTFREETTFSKYDAKQKAHGNKQQKGRTTCSARHASKIDKLQIFTSASSARNFIPWHTLRRKEGNRRMIENYKAMIQHKRVDTHTPESESNPSTTDIALPVTPNHCDGNYIDLEQGQSNSPAVSIRSDYQSFSQHPEPSNQAAQDDNTFEIQTEQRPQSFDLCDVPCGPSISQKQPLRDFVCTEQCVREKRRRSVTFRDESGLGNRSAVDWERLPKLSMERDTAGAQQPVDDNDYTDDDLLDSHRSTNTEFTCNESNYEDECSTFNDSNRDYIPPFTGCPCMYNEYLKLVAKCRRPNI</sequence>
<gene>
    <name evidence="3" type="primary">LOC108614751</name>
</gene>
<feature type="compositionally biased region" description="Basic and acidic residues" evidence="1">
    <location>
        <begin position="1"/>
        <end position="25"/>
    </location>
</feature>
<name>A0ABM1PBA1_DROAR</name>
<feature type="region of interest" description="Disordered" evidence="1">
    <location>
        <begin position="120"/>
        <end position="154"/>
    </location>
</feature>
<reference evidence="2" key="1">
    <citation type="journal article" date="1997" name="Nucleic Acids Res.">
        <title>tRNAscan-SE: a program for improved detection of transfer RNA genes in genomic sequence.</title>
        <authorList>
            <person name="Lowe T.M."/>
            <person name="Eddy S.R."/>
        </authorList>
    </citation>
    <scope>NUCLEOTIDE SEQUENCE [LARGE SCALE GENOMIC DNA]</scope>
</reference>
<dbReference type="RefSeq" id="XP_017864487.1">
    <property type="nucleotide sequence ID" value="XM_018008998.1"/>
</dbReference>